<organism evidence="14 15">
    <name type="scientific">Candidatus Marimicrobium litorale</name>
    <dbReference type="NCBI Taxonomy" id="2518991"/>
    <lineage>
        <taxon>Bacteria</taxon>
        <taxon>Pseudomonadati</taxon>
        <taxon>Pseudomonadota</taxon>
        <taxon>Gammaproteobacteria</taxon>
        <taxon>Cellvibrionales</taxon>
        <taxon>Halieaceae</taxon>
        <taxon>Marimicrobium</taxon>
    </lineage>
</organism>
<keyword evidence="11" id="KW-1015">Disulfide bond</keyword>
<keyword evidence="7" id="KW-0106">Calcium</keyword>
<dbReference type="InterPro" id="IPR017512">
    <property type="entry name" value="PQQ_MeOH/EtOH_DH"/>
</dbReference>
<keyword evidence="9 14" id="KW-0560">Oxidoreductase</keyword>
<dbReference type="RefSeq" id="WP_279248918.1">
    <property type="nucleotide sequence ID" value="NZ_SHNO01000001.1"/>
</dbReference>
<dbReference type="InterPro" id="IPR009056">
    <property type="entry name" value="Cyt_c-like_dom"/>
</dbReference>
<reference evidence="14" key="1">
    <citation type="submission" date="2019-02" db="EMBL/GenBank/DDBJ databases">
        <authorList>
            <person name="Li S.-H."/>
        </authorList>
    </citation>
    <scope>NUCLEOTIDE SEQUENCE</scope>
    <source>
        <strain evidence="14">IMCC11814</strain>
    </source>
</reference>
<evidence type="ECO:0000313" key="14">
    <source>
        <dbReference type="EMBL" id="MCX2977188.1"/>
    </source>
</evidence>
<evidence type="ECO:0000256" key="10">
    <source>
        <dbReference type="ARBA" id="ARBA00023004"/>
    </source>
</evidence>
<comment type="caution">
    <text evidence="14">The sequence shown here is derived from an EMBL/GenBank/DDBJ whole genome shotgun (WGS) entry which is preliminary data.</text>
</comment>
<dbReference type="Proteomes" id="UP001143304">
    <property type="component" value="Unassembled WGS sequence"/>
</dbReference>
<name>A0ABT3T4H5_9GAMM</name>
<evidence type="ECO:0000256" key="3">
    <source>
        <dbReference type="ARBA" id="ARBA00008156"/>
    </source>
</evidence>
<evidence type="ECO:0000256" key="5">
    <source>
        <dbReference type="ARBA" id="ARBA00022723"/>
    </source>
</evidence>
<accession>A0ABT3T4H5</accession>
<evidence type="ECO:0000256" key="6">
    <source>
        <dbReference type="ARBA" id="ARBA00022729"/>
    </source>
</evidence>
<dbReference type="PANTHER" id="PTHR32303">
    <property type="entry name" value="QUINOPROTEIN ALCOHOL DEHYDROGENASE (CYTOCHROME C)"/>
    <property type="match status" value="1"/>
</dbReference>
<evidence type="ECO:0000256" key="12">
    <source>
        <dbReference type="PROSITE-ProRule" id="PRU00433"/>
    </source>
</evidence>
<dbReference type="CDD" id="cd10279">
    <property type="entry name" value="PQQ_ADH_II"/>
    <property type="match status" value="1"/>
</dbReference>
<dbReference type="InterPro" id="IPR036909">
    <property type="entry name" value="Cyt_c-like_dom_sf"/>
</dbReference>
<dbReference type="GO" id="GO:0016491">
    <property type="term" value="F:oxidoreductase activity"/>
    <property type="evidence" value="ECO:0007669"/>
    <property type="project" value="UniProtKB-KW"/>
</dbReference>
<dbReference type="Gene3D" id="2.140.10.10">
    <property type="entry name" value="Quinoprotein alcohol dehydrogenase-like superfamily"/>
    <property type="match status" value="1"/>
</dbReference>
<feature type="domain" description="Cytochrome c" evidence="13">
    <location>
        <begin position="615"/>
        <end position="694"/>
    </location>
</feature>
<evidence type="ECO:0000256" key="4">
    <source>
        <dbReference type="ARBA" id="ARBA00022617"/>
    </source>
</evidence>
<keyword evidence="5 12" id="KW-0479">Metal-binding</keyword>
<sequence length="706" mass="76982">MSIRATAVIATTFILLGSCTGLEKDGSDDIADVNAARLIAANSEPGSWMSHGRTYDEQRFSPLHEIDSDNVAKLGLAWSYDLETQRGVEATSIVVDGVLYATSAWSIVYALDARTGAPLWRYDPGIAREKGKDACCDAVNRGVAVWKGQVFLGALDGRLIALDAKTGAVNWSIATLDPALPYTITGAPRVVKDKVLIGNGGAEYGVRGYISAYNVSDGSLAWRFYTVPTDPSLPFENDAMEMAAETWNGRWWELGGGGGTVWDSMAYDPELDLLYFGVGNGTPWNQELRSPGGGDNLFLSSIVAVKPDTGEYVWHYQTTPGETWDYTATQHIILADMAIDGKIRKVLMQAPKNGFFYVLDRTDGELISAQNYVDITWATHVDMNTGRPVEEPAARYREEPYLVFPSYLGGHNWHPMSFNPSTGLVYIPVLDFPASYGQPENFRYIPGSGNTGTNGIVGSLPDSQADRNAMRALMQGRLLAWDPVEQKEAWHVEHRGPWNGGTLTTAGNLVFQGTADGKFVAFSADTGETLWRFPTQTGVVAAPVTYEIDGEQYVSVNVGWGGAFALVFGEFVQADSLPNVSRVLTFKLGAQGALPPVEWQSKVVFNPPPLNADEDTLRKGYATYQDRCMACHGLNAVSGLLIPDLRGSARLWSDDDWHSVVMAGSLRTNGMPDMSPYINNAESEAVRAYVIQQAHRAADLRDAGEY</sequence>
<evidence type="ECO:0000256" key="8">
    <source>
        <dbReference type="ARBA" id="ARBA00022891"/>
    </source>
</evidence>
<dbReference type="Pfam" id="PF01011">
    <property type="entry name" value="PQQ"/>
    <property type="match status" value="2"/>
</dbReference>
<keyword evidence="8" id="KW-0634">PQQ</keyword>
<evidence type="ECO:0000256" key="1">
    <source>
        <dbReference type="ARBA" id="ARBA00001913"/>
    </source>
</evidence>
<dbReference type="NCBIfam" id="TIGR03075">
    <property type="entry name" value="PQQ_enz_alc_DH"/>
    <property type="match status" value="1"/>
</dbReference>
<keyword evidence="15" id="KW-1185">Reference proteome</keyword>
<dbReference type="Gene3D" id="1.10.760.10">
    <property type="entry name" value="Cytochrome c-like domain"/>
    <property type="match status" value="1"/>
</dbReference>
<dbReference type="InterPro" id="IPR002372">
    <property type="entry name" value="PQQ_rpt_dom"/>
</dbReference>
<keyword evidence="4 12" id="KW-0349">Heme</keyword>
<proteinExistence type="inferred from homology"/>
<evidence type="ECO:0000313" key="15">
    <source>
        <dbReference type="Proteomes" id="UP001143304"/>
    </source>
</evidence>
<evidence type="ECO:0000256" key="2">
    <source>
        <dbReference type="ARBA" id="ARBA00001931"/>
    </source>
</evidence>
<dbReference type="PROSITE" id="PS51007">
    <property type="entry name" value="CYTC"/>
    <property type="match status" value="1"/>
</dbReference>
<dbReference type="SUPFAM" id="SSF50998">
    <property type="entry name" value="Quinoprotein alcohol dehydrogenase-like"/>
    <property type="match status" value="1"/>
</dbReference>
<gene>
    <name evidence="14" type="ORF">EYC82_07455</name>
</gene>
<evidence type="ECO:0000256" key="9">
    <source>
        <dbReference type="ARBA" id="ARBA00023002"/>
    </source>
</evidence>
<comment type="cofactor">
    <cofactor evidence="1">
        <name>Ca(2+)</name>
        <dbReference type="ChEBI" id="CHEBI:29108"/>
    </cofactor>
</comment>
<dbReference type="SMART" id="SM00564">
    <property type="entry name" value="PQQ"/>
    <property type="match status" value="5"/>
</dbReference>
<comment type="cofactor">
    <cofactor evidence="2">
        <name>pyrroloquinoline quinone</name>
        <dbReference type="ChEBI" id="CHEBI:58442"/>
    </cofactor>
</comment>
<dbReference type="EMBL" id="SHNO01000001">
    <property type="protein sequence ID" value="MCX2977188.1"/>
    <property type="molecule type" value="Genomic_DNA"/>
</dbReference>
<dbReference type="InterPro" id="IPR018391">
    <property type="entry name" value="PQQ_b-propeller_rpt"/>
</dbReference>
<protein>
    <submittedName>
        <fullName evidence="14">PQQ-dependent dehydrogenase, methanol/ethanol family</fullName>
        <ecNumber evidence="14">1.1.2.-</ecNumber>
    </submittedName>
</protein>
<dbReference type="Pfam" id="PF13442">
    <property type="entry name" value="Cytochrome_CBB3"/>
    <property type="match status" value="1"/>
</dbReference>
<dbReference type="InterPro" id="IPR001479">
    <property type="entry name" value="Quinoprotein_DH_CS"/>
</dbReference>
<dbReference type="EC" id="1.1.2.-" evidence="14"/>
<dbReference type="PROSITE" id="PS00364">
    <property type="entry name" value="BACTERIAL_PQQ_2"/>
    <property type="match status" value="1"/>
</dbReference>
<evidence type="ECO:0000259" key="13">
    <source>
        <dbReference type="PROSITE" id="PS51007"/>
    </source>
</evidence>
<evidence type="ECO:0000256" key="7">
    <source>
        <dbReference type="ARBA" id="ARBA00022837"/>
    </source>
</evidence>
<dbReference type="SUPFAM" id="SSF46626">
    <property type="entry name" value="Cytochrome c"/>
    <property type="match status" value="1"/>
</dbReference>
<evidence type="ECO:0000256" key="11">
    <source>
        <dbReference type="ARBA" id="ARBA00023157"/>
    </source>
</evidence>
<comment type="similarity">
    <text evidence="3">Belongs to the bacterial PQQ dehydrogenase family.</text>
</comment>
<keyword evidence="10 12" id="KW-0408">Iron</keyword>
<dbReference type="PROSITE" id="PS51257">
    <property type="entry name" value="PROKAR_LIPOPROTEIN"/>
    <property type="match status" value="1"/>
</dbReference>
<keyword evidence="6" id="KW-0732">Signal</keyword>
<dbReference type="InterPro" id="IPR011047">
    <property type="entry name" value="Quinoprotein_ADH-like_sf"/>
</dbReference>